<dbReference type="eggNOG" id="COG3153">
    <property type="taxonomic scope" value="Bacteria"/>
</dbReference>
<sequence>MIRLRRPADDGGIAEVITAAFGAEGTAVATLWADVVARGLDRAQLVAVDDDQVVGHVGLSHGWLDARRALVDVLVLSPLSVAPDRQAAGIGTALLAAAVAEAERLGAPMVVLEGDPGYYSRRGWVPGAEHGIEAATPRVPGPAFQVVLLEGHEEWMTGRIVYREVWWEHDAAGLRDPLLAQVEDVLTRRSRPAAPR</sequence>
<keyword evidence="1" id="KW-0808">Transferase</keyword>
<keyword evidence="2" id="KW-1185">Reference proteome</keyword>
<dbReference type="HOGENOM" id="CLU_081840_3_2_11"/>
<dbReference type="STRING" id="2045.KR76_01270"/>
<accession>A0A0A1DW27</accession>
<dbReference type="Proteomes" id="UP000030300">
    <property type="component" value="Chromosome"/>
</dbReference>
<dbReference type="PROSITE" id="PS51186">
    <property type="entry name" value="GNAT"/>
    <property type="match status" value="1"/>
</dbReference>
<dbReference type="SUPFAM" id="SSF55729">
    <property type="entry name" value="Acyl-CoA N-acyltransferases (Nat)"/>
    <property type="match status" value="1"/>
</dbReference>
<gene>
    <name evidence="1" type="ORF">KR76_01270</name>
</gene>
<dbReference type="GeneID" id="96607627"/>
<dbReference type="RefSeq" id="WP_075018677.1">
    <property type="nucleotide sequence ID" value="NZ_BJMC01000025.1"/>
</dbReference>
<dbReference type="GO" id="GO:0016747">
    <property type="term" value="F:acyltransferase activity, transferring groups other than amino-acyl groups"/>
    <property type="evidence" value="ECO:0007669"/>
    <property type="project" value="InterPro"/>
</dbReference>
<evidence type="ECO:0000313" key="1">
    <source>
        <dbReference type="EMBL" id="AIY19640.2"/>
    </source>
</evidence>
<evidence type="ECO:0000313" key="2">
    <source>
        <dbReference type="Proteomes" id="UP000030300"/>
    </source>
</evidence>
<dbReference type="EMBL" id="CP009896">
    <property type="protein sequence ID" value="AIY19640.2"/>
    <property type="molecule type" value="Genomic_DNA"/>
</dbReference>
<dbReference type="InterPro" id="IPR016181">
    <property type="entry name" value="Acyl_CoA_acyltransferase"/>
</dbReference>
<dbReference type="Gene3D" id="3.40.630.30">
    <property type="match status" value="1"/>
</dbReference>
<name>A0A0A1DW27_NOCSI</name>
<organism evidence="1 2">
    <name type="scientific">Nocardioides simplex</name>
    <name type="common">Arthrobacter simplex</name>
    <dbReference type="NCBI Taxonomy" id="2045"/>
    <lineage>
        <taxon>Bacteria</taxon>
        <taxon>Bacillati</taxon>
        <taxon>Actinomycetota</taxon>
        <taxon>Actinomycetes</taxon>
        <taxon>Propionibacteriales</taxon>
        <taxon>Nocardioidaceae</taxon>
        <taxon>Pimelobacter</taxon>
    </lineage>
</organism>
<dbReference type="AlphaFoldDB" id="A0A0A1DW27"/>
<proteinExistence type="predicted"/>
<dbReference type="InterPro" id="IPR000182">
    <property type="entry name" value="GNAT_dom"/>
</dbReference>
<protein>
    <submittedName>
        <fullName evidence="1">GCN5-related N-acetyltransferase</fullName>
    </submittedName>
</protein>
<dbReference type="OrthoDB" id="9797178at2"/>
<dbReference type="KEGG" id="psim:KR76_01270"/>
<reference evidence="1 2" key="1">
    <citation type="journal article" date="2015" name="Genome Announc.">
        <title>Complete Genome Sequence of Steroid-Transforming Nocardioides simplex VKM Ac-2033D.</title>
        <authorList>
            <person name="Shtratnikova V.Y."/>
            <person name="Schelkunov M.I."/>
            <person name="Pekov Y.A."/>
            <person name="Fokina V.V."/>
            <person name="Logacheva M.D."/>
            <person name="Sokolov S.L."/>
            <person name="Bragin E.Y."/>
            <person name="Ashapkin V.V."/>
            <person name="Donova M.V."/>
        </authorList>
    </citation>
    <scope>NUCLEOTIDE SEQUENCE [LARGE SCALE GENOMIC DNA]</scope>
    <source>
        <strain evidence="1 2">VKM Ac-2033D</strain>
    </source>
</reference>
<dbReference type="Pfam" id="PF00583">
    <property type="entry name" value="Acetyltransf_1"/>
    <property type="match status" value="1"/>
</dbReference>